<comment type="caution">
    <text evidence="1">The sequence shown here is derived from an EMBL/GenBank/DDBJ whole genome shotgun (WGS) entry which is preliminary data.</text>
</comment>
<dbReference type="AlphaFoldDB" id="A0A0F9FG18"/>
<sequence>MIPDGTPNTIGVLNDVTIDDSTEFHAPVGMSGTCTQASP</sequence>
<organism evidence="1">
    <name type="scientific">marine sediment metagenome</name>
    <dbReference type="NCBI Taxonomy" id="412755"/>
    <lineage>
        <taxon>unclassified sequences</taxon>
        <taxon>metagenomes</taxon>
        <taxon>ecological metagenomes</taxon>
    </lineage>
</organism>
<protein>
    <submittedName>
        <fullName evidence="1">Uncharacterized protein</fullName>
    </submittedName>
</protein>
<dbReference type="EMBL" id="LAZR01032730">
    <property type="protein sequence ID" value="KKL50077.1"/>
    <property type="molecule type" value="Genomic_DNA"/>
</dbReference>
<accession>A0A0F9FG18</accession>
<gene>
    <name evidence="1" type="ORF">LCGC14_2309130</name>
</gene>
<name>A0A0F9FG18_9ZZZZ</name>
<proteinExistence type="predicted"/>
<feature type="non-terminal residue" evidence="1">
    <location>
        <position position="39"/>
    </location>
</feature>
<evidence type="ECO:0000313" key="1">
    <source>
        <dbReference type="EMBL" id="KKL50077.1"/>
    </source>
</evidence>
<reference evidence="1" key="1">
    <citation type="journal article" date="2015" name="Nature">
        <title>Complex archaea that bridge the gap between prokaryotes and eukaryotes.</title>
        <authorList>
            <person name="Spang A."/>
            <person name="Saw J.H."/>
            <person name="Jorgensen S.L."/>
            <person name="Zaremba-Niedzwiedzka K."/>
            <person name="Martijn J."/>
            <person name="Lind A.E."/>
            <person name="van Eijk R."/>
            <person name="Schleper C."/>
            <person name="Guy L."/>
            <person name="Ettema T.J."/>
        </authorList>
    </citation>
    <scope>NUCLEOTIDE SEQUENCE</scope>
</reference>